<evidence type="ECO:0000256" key="9">
    <source>
        <dbReference type="SAM" id="MobiDB-lite"/>
    </source>
</evidence>
<feature type="compositionally biased region" description="Polar residues" evidence="9">
    <location>
        <begin position="273"/>
        <end position="290"/>
    </location>
</feature>
<sequence>MMMVKIWMVMVFVGVTKSAVGKNHNEAAHNALCDFLKVAVDKWGDQGQGLSERMKKALGRTLFGNESGGDIAELRNNLPSFYDTVIRDGASRGTACGGPESGHSAPHGLICLCTAGENVWPINGRDTLCGKGKDYLGGGSKGWSDKDRNTGQKELNATWRNVVSPCLEGDIGKDLKKSLETFKEQLVNKSDVFVPGTYQLGEGEPVRYSACTGYSPLGVCVMYYNSTTIKQDRMPWWVDLEEAIPEEEKFQEEKKKREEEERRKQQEREKQELPQTAALTSSLPTNNQTDQQHKELNLTTHFQRLNMTSGTPIILPSSWLFRVALLI</sequence>
<evidence type="ECO:0000313" key="13">
    <source>
        <dbReference type="Proteomes" id="UP000000702"/>
    </source>
</evidence>
<evidence type="ECO:0000256" key="10">
    <source>
        <dbReference type="SAM" id="SignalP"/>
    </source>
</evidence>
<evidence type="ECO:0000259" key="11">
    <source>
        <dbReference type="Pfam" id="PF13206"/>
    </source>
</evidence>
<evidence type="ECO:0000313" key="12">
    <source>
        <dbReference type="EMBL" id="CCD15343.1"/>
    </source>
</evidence>
<dbReference type="Pfam" id="PF13206">
    <property type="entry name" value="VSG_B"/>
    <property type="match status" value="1"/>
</dbReference>
<feature type="region of interest" description="Disordered" evidence="9">
    <location>
        <begin position="249"/>
        <end position="291"/>
    </location>
</feature>
<evidence type="ECO:0000256" key="6">
    <source>
        <dbReference type="ARBA" id="ARBA00023136"/>
    </source>
</evidence>
<feature type="signal peptide" evidence="10">
    <location>
        <begin position="1"/>
        <end position="18"/>
    </location>
</feature>
<evidence type="ECO:0000256" key="3">
    <source>
        <dbReference type="ARBA" id="ARBA00022475"/>
    </source>
</evidence>
<protein>
    <submittedName>
        <fullName evidence="12">Variant surface glycoprotein</fullName>
    </submittedName>
</protein>
<dbReference type="Proteomes" id="UP000000702">
    <property type="component" value="Unassembled WGS sequence"/>
</dbReference>
<evidence type="ECO:0000256" key="4">
    <source>
        <dbReference type="ARBA" id="ARBA00022622"/>
    </source>
</evidence>
<dbReference type="VEuPathDB" id="TriTrypDB:TcIL3000_0_58720"/>
<keyword evidence="13" id="KW-1185">Reference proteome</keyword>
<evidence type="ECO:0000256" key="8">
    <source>
        <dbReference type="ARBA" id="ARBA00023288"/>
    </source>
</evidence>
<evidence type="ECO:0000256" key="5">
    <source>
        <dbReference type="ARBA" id="ARBA00022729"/>
    </source>
</evidence>
<evidence type="ECO:0000256" key="2">
    <source>
        <dbReference type="ARBA" id="ARBA00004609"/>
    </source>
</evidence>
<keyword evidence="7" id="KW-0325">Glycoprotein</keyword>
<feature type="domain" description="Trypanosome variant surface glycoprotein B-type N-terminal" evidence="11">
    <location>
        <begin position="51"/>
        <end position="260"/>
    </location>
</feature>
<reference evidence="12 13" key="2">
    <citation type="journal article" date="2012" name="Proc. Natl. Acad. Sci. U.S.A.">
        <title>Antigenic diversity is generated by distinct evolutionary mechanisms in African trypanosome species.</title>
        <authorList>
            <person name="Jackson A.P."/>
            <person name="Berry A."/>
            <person name="Aslett M."/>
            <person name="Allison H.C."/>
            <person name="Burton P."/>
            <person name="Vavrova-Anderson J."/>
            <person name="Brown R."/>
            <person name="Browne H."/>
            <person name="Corton N."/>
            <person name="Hauser H."/>
            <person name="Gamble J."/>
            <person name="Gilderthorp R."/>
            <person name="Marcello L."/>
            <person name="McQuillan J."/>
            <person name="Otto T.D."/>
            <person name="Quail M.A."/>
            <person name="Sanders M.J."/>
            <person name="van Tonder A."/>
            <person name="Ginger M.L."/>
            <person name="Field M.C."/>
            <person name="Barry J.D."/>
            <person name="Hertz-Fowler C."/>
            <person name="Berriman M."/>
        </authorList>
    </citation>
    <scope>NUCLEOTIDE SEQUENCE [LARGE SCALE GENOMIC DNA]</scope>
    <source>
        <strain evidence="12 13">IL3000</strain>
    </source>
</reference>
<comment type="subcellular location">
    <subcellularLocation>
        <location evidence="2">Cell membrane</location>
        <topology evidence="2">Lipid-anchor</topology>
        <topology evidence="2">GPI-anchor</topology>
    </subcellularLocation>
</comment>
<comment type="function">
    <text evidence="1">VSG forms a coat on the surface of the parasite. The trypanosome evades the immune response of the host by expressing a series of antigenically distinct VSGs from an estimated 1000 VSG genes.</text>
</comment>
<keyword evidence="3" id="KW-1003">Cell membrane</keyword>
<dbReference type="GO" id="GO:0098552">
    <property type="term" value="C:side of membrane"/>
    <property type="evidence" value="ECO:0007669"/>
    <property type="project" value="UniProtKB-KW"/>
</dbReference>
<feature type="compositionally biased region" description="Basic and acidic residues" evidence="9">
    <location>
        <begin position="249"/>
        <end position="272"/>
    </location>
</feature>
<dbReference type="GO" id="GO:0005886">
    <property type="term" value="C:plasma membrane"/>
    <property type="evidence" value="ECO:0007669"/>
    <property type="project" value="UniProtKB-SubCell"/>
</dbReference>
<dbReference type="EMBL" id="CAEQ01001875">
    <property type="protein sequence ID" value="CCD15343.1"/>
    <property type="molecule type" value="Genomic_DNA"/>
</dbReference>
<evidence type="ECO:0000256" key="1">
    <source>
        <dbReference type="ARBA" id="ARBA00002523"/>
    </source>
</evidence>
<dbReference type="InterPro" id="IPR025932">
    <property type="entry name" value="Trypano_VSG_B_N_dom"/>
</dbReference>
<keyword evidence="8" id="KW-0449">Lipoprotein</keyword>
<gene>
    <name evidence="12" type="ORF">TCIL3000_0_58720</name>
</gene>
<keyword evidence="6" id="KW-0472">Membrane</keyword>
<dbReference type="AlphaFoldDB" id="F9WDI9"/>
<reference evidence="13" key="1">
    <citation type="submission" date="2011-07" db="EMBL/GenBank/DDBJ databases">
        <title>Divergent evolution of antigenic variation in African trypanosomes.</title>
        <authorList>
            <person name="Jackson A.P."/>
            <person name="Berry A."/>
            <person name="Allison H.C."/>
            <person name="Burton P."/>
            <person name="Anderson J."/>
            <person name="Aslett M."/>
            <person name="Brown R."/>
            <person name="Corton N."/>
            <person name="Harris D."/>
            <person name="Hauser H."/>
            <person name="Gamble J."/>
            <person name="Gilderthorp R."/>
            <person name="McQuillan J."/>
            <person name="Quail M.A."/>
            <person name="Sanders M."/>
            <person name="Van Tonder A."/>
            <person name="Ginger M.L."/>
            <person name="Donelson J.E."/>
            <person name="Field M.C."/>
            <person name="Barry J.D."/>
            <person name="Berriman M."/>
            <person name="Hertz-Fowler C."/>
        </authorList>
    </citation>
    <scope>NUCLEOTIDE SEQUENCE [LARGE SCALE GENOMIC DNA]</scope>
    <source>
        <strain evidence="13">IL3000</strain>
    </source>
</reference>
<evidence type="ECO:0000256" key="7">
    <source>
        <dbReference type="ARBA" id="ARBA00023180"/>
    </source>
</evidence>
<feature type="chain" id="PRO_5003394690" evidence="10">
    <location>
        <begin position="19"/>
        <end position="327"/>
    </location>
</feature>
<keyword evidence="4" id="KW-0336">GPI-anchor</keyword>
<comment type="caution">
    <text evidence="12">The sequence shown here is derived from an EMBL/GenBank/DDBJ whole genome shotgun (WGS) entry which is preliminary data.</text>
</comment>
<organism evidence="12 13">
    <name type="scientific">Trypanosoma congolense (strain IL3000)</name>
    <dbReference type="NCBI Taxonomy" id="1068625"/>
    <lineage>
        <taxon>Eukaryota</taxon>
        <taxon>Discoba</taxon>
        <taxon>Euglenozoa</taxon>
        <taxon>Kinetoplastea</taxon>
        <taxon>Metakinetoplastina</taxon>
        <taxon>Trypanosomatida</taxon>
        <taxon>Trypanosomatidae</taxon>
        <taxon>Trypanosoma</taxon>
        <taxon>Nannomonas</taxon>
    </lineage>
</organism>
<accession>F9WDI9</accession>
<keyword evidence="5 10" id="KW-0732">Signal</keyword>
<proteinExistence type="predicted"/>
<name>F9WDI9_TRYCI</name>